<evidence type="ECO:0000313" key="3">
    <source>
        <dbReference type="Proteomes" id="UP001528920"/>
    </source>
</evidence>
<keyword evidence="1" id="KW-0472">Membrane</keyword>
<keyword evidence="1" id="KW-0812">Transmembrane</keyword>
<organism evidence="2 3">
    <name type="scientific">Paralabilibaculum antarcticum</name>
    <dbReference type="NCBI Taxonomy" id="2912572"/>
    <lineage>
        <taxon>Bacteria</taxon>
        <taxon>Pseudomonadati</taxon>
        <taxon>Bacteroidota</taxon>
        <taxon>Bacteroidia</taxon>
        <taxon>Marinilabiliales</taxon>
        <taxon>Marinifilaceae</taxon>
        <taxon>Paralabilibaculum</taxon>
    </lineage>
</organism>
<sequence>MKDLNEFGVKEMNSSEMKNVDGGFIEWALGVICGLALDIAFNPKSSREHFMKGVNSYESVF</sequence>
<dbReference type="Proteomes" id="UP001528920">
    <property type="component" value="Unassembled WGS sequence"/>
</dbReference>
<evidence type="ECO:0000313" key="2">
    <source>
        <dbReference type="EMBL" id="MDE5420193.1"/>
    </source>
</evidence>
<feature type="transmembrane region" description="Helical" evidence="1">
    <location>
        <begin position="24"/>
        <end position="41"/>
    </location>
</feature>
<dbReference type="InterPro" id="IPR023991">
    <property type="entry name" value="Bacteriocin_IIb_lactobn/cerein"/>
</dbReference>
<keyword evidence="1" id="KW-1133">Transmembrane helix</keyword>
<dbReference type="RefSeq" id="WP_275111523.1">
    <property type="nucleotide sequence ID" value="NZ_JAKJSC010000008.1"/>
</dbReference>
<keyword evidence="3" id="KW-1185">Reference proteome</keyword>
<dbReference type="NCBIfam" id="TIGR03949">
    <property type="entry name" value="bact_IIb_cerein"/>
    <property type="match status" value="1"/>
</dbReference>
<gene>
    <name evidence="2" type="ORF">L3049_19555</name>
</gene>
<comment type="caution">
    <text evidence="2">The sequence shown here is derived from an EMBL/GenBank/DDBJ whole genome shotgun (WGS) entry which is preliminary data.</text>
</comment>
<accession>A0ABT5W031</accession>
<name>A0ABT5W031_9BACT</name>
<reference evidence="2 3" key="1">
    <citation type="submission" date="2022-01" db="EMBL/GenBank/DDBJ databases">
        <title>Labilibaculum sp. nov, a marine bacterium isolated from Antarctica.</title>
        <authorList>
            <person name="Dai W."/>
        </authorList>
    </citation>
    <scope>NUCLEOTIDE SEQUENCE [LARGE SCALE GENOMIC DNA]</scope>
    <source>
        <strain evidence="2 3">DW002</strain>
    </source>
</reference>
<evidence type="ECO:0000256" key="1">
    <source>
        <dbReference type="SAM" id="Phobius"/>
    </source>
</evidence>
<dbReference type="EMBL" id="JAKJSC010000008">
    <property type="protein sequence ID" value="MDE5420193.1"/>
    <property type="molecule type" value="Genomic_DNA"/>
</dbReference>
<protein>
    <submittedName>
        <fullName evidence="2">Class IIb bacteriocin, lactobin A/cerein 7B family</fullName>
    </submittedName>
</protein>
<proteinExistence type="predicted"/>